<dbReference type="KEGG" id="tna:CTN_1646"/>
<dbReference type="SUPFAM" id="SSF52540">
    <property type="entry name" value="P-loop containing nucleoside triphosphate hydrolases"/>
    <property type="match status" value="1"/>
</dbReference>
<dbReference type="InterPro" id="IPR011704">
    <property type="entry name" value="ATPase_dyneun-rel_AAA"/>
</dbReference>
<keyword evidence="3" id="KW-1185">Reference proteome</keyword>
<dbReference type="SMART" id="SM00382">
    <property type="entry name" value="AAA"/>
    <property type="match status" value="1"/>
</dbReference>
<dbReference type="STRING" id="309803.CTN_1646"/>
<dbReference type="EMBL" id="CP000916">
    <property type="protein sequence ID" value="ACM23822.1"/>
    <property type="molecule type" value="Genomic_DNA"/>
</dbReference>
<proteinExistence type="predicted"/>
<dbReference type="InterPro" id="IPR003593">
    <property type="entry name" value="AAA+_ATPase"/>
</dbReference>
<evidence type="ECO:0000313" key="3">
    <source>
        <dbReference type="Proteomes" id="UP000000445"/>
    </source>
</evidence>
<dbReference type="GO" id="GO:0016887">
    <property type="term" value="F:ATP hydrolysis activity"/>
    <property type="evidence" value="ECO:0007669"/>
    <property type="project" value="InterPro"/>
</dbReference>
<dbReference type="AlphaFoldDB" id="B9KA39"/>
<sequence length="351" mass="40202">MKVEEAKFLAKKIMLAGEIPLLVGHFGVGKTDIARDIAEETGRKLIILVLSQMEPGDLIGLPARSEEKTVFLRPDWWPEDGNTLLFLDEINRAHRSVRNAIMQLLIDRRIHNHVLPEGTWIMAAMNPPEEEYDQADLITDPAFISRFFILEVNPDVSEWLEWAGKNGVSEEVRSFIKNYPEFLFPEKSLSLKTSLKPSPRSWYKLSNVLKTLTEEEKEKYGYVLAAGIVGPEAAKAFYDSFFQKTRVPSVERVLLKGEMEGMDDVHAANTLVLRVVDFLNKTDRTTLERNLNVISENLSKLAERVPKESFYGILRFIVDESQKDGEKSDLFDKILEKMVEKEELRKMVSEI</sequence>
<dbReference type="PRINTS" id="PR00300">
    <property type="entry name" value="CLPPROTEASEA"/>
</dbReference>
<protein>
    <submittedName>
        <fullName evidence="2">ATPase associated with various cellular activities, AAA_5</fullName>
    </submittedName>
</protein>
<evidence type="ECO:0000259" key="1">
    <source>
        <dbReference type="SMART" id="SM00382"/>
    </source>
</evidence>
<gene>
    <name evidence="2" type="ordered locus">CTN_1646</name>
</gene>
<dbReference type="Gene3D" id="3.40.50.300">
    <property type="entry name" value="P-loop containing nucleotide triphosphate hydrolases"/>
    <property type="match status" value="1"/>
</dbReference>
<dbReference type="InterPro" id="IPR027417">
    <property type="entry name" value="P-loop_NTPase"/>
</dbReference>
<accession>B9KA39</accession>
<dbReference type="Proteomes" id="UP000000445">
    <property type="component" value="Chromosome"/>
</dbReference>
<dbReference type="RefSeq" id="WP_015920060.1">
    <property type="nucleotide sequence ID" value="NC_011978.1"/>
</dbReference>
<dbReference type="Pfam" id="PF07728">
    <property type="entry name" value="AAA_5"/>
    <property type="match status" value="1"/>
</dbReference>
<dbReference type="HOGENOM" id="CLU_053995_0_0_0"/>
<feature type="domain" description="AAA+ ATPase" evidence="1">
    <location>
        <begin position="16"/>
        <end position="157"/>
    </location>
</feature>
<reference evidence="2 3" key="1">
    <citation type="journal article" date="2009" name="Biosci. Biotechnol. Biochem.">
        <title>WeGAS: a web-based microbial genome annotation system.</title>
        <authorList>
            <person name="Lee D."/>
            <person name="Seo H."/>
            <person name="Park C."/>
            <person name="Park K."/>
        </authorList>
    </citation>
    <scope>NUCLEOTIDE SEQUENCE [LARGE SCALE GENOMIC DNA]</scope>
    <source>
        <strain evidence="3">ATCC 49049 / DSM 4359 / NBRC 107923 / NS-E</strain>
    </source>
</reference>
<dbReference type="eggNOG" id="COG0714">
    <property type="taxonomic scope" value="Bacteria"/>
</dbReference>
<dbReference type="InterPro" id="IPR001270">
    <property type="entry name" value="ClpA/B"/>
</dbReference>
<name>B9KA39_THENN</name>
<dbReference type="CDD" id="cd00009">
    <property type="entry name" value="AAA"/>
    <property type="match status" value="1"/>
</dbReference>
<dbReference type="GO" id="GO:0005524">
    <property type="term" value="F:ATP binding"/>
    <property type="evidence" value="ECO:0007669"/>
    <property type="project" value="InterPro"/>
</dbReference>
<evidence type="ECO:0000313" key="2">
    <source>
        <dbReference type="EMBL" id="ACM23822.1"/>
    </source>
</evidence>
<organism evidence="2 3">
    <name type="scientific">Thermotoga neapolitana (strain ATCC 49049 / DSM 4359 / NBRC 107923 / NS-E)</name>
    <dbReference type="NCBI Taxonomy" id="309803"/>
    <lineage>
        <taxon>Bacteria</taxon>
        <taxon>Thermotogati</taxon>
        <taxon>Thermotogota</taxon>
        <taxon>Thermotogae</taxon>
        <taxon>Thermotogales</taxon>
        <taxon>Thermotogaceae</taxon>
        <taxon>Thermotoga</taxon>
    </lineage>
</organism>